<dbReference type="EMBL" id="VNKI01000004">
    <property type="protein sequence ID" value="TVX81188.1"/>
    <property type="molecule type" value="Genomic_DNA"/>
</dbReference>
<reference evidence="2 3" key="1">
    <citation type="submission" date="2019-07" db="EMBL/GenBank/DDBJ databases">
        <title>Genome assembly of Bacillus simplex strain GGC-P6A.</title>
        <authorList>
            <person name="Jennings M.E."/>
            <person name="Barton H.A."/>
        </authorList>
    </citation>
    <scope>NUCLEOTIDE SEQUENCE [LARGE SCALE GENOMIC DNA]</scope>
    <source>
        <strain evidence="2 3">GGC-P6A</strain>
    </source>
</reference>
<dbReference type="AlphaFoldDB" id="A0A8B5XZS0"/>
<dbReference type="Pfam" id="PF13460">
    <property type="entry name" value="NAD_binding_10"/>
    <property type="match status" value="1"/>
</dbReference>
<feature type="domain" description="NAD(P)-binding" evidence="1">
    <location>
        <begin position="2"/>
        <end position="53"/>
    </location>
</feature>
<name>A0A8B5XZS0_9BACI</name>
<protein>
    <submittedName>
        <fullName evidence="2">SDR family oxidoreductase</fullName>
    </submittedName>
</protein>
<gene>
    <name evidence="2" type="ORF">FQP34_09370</name>
</gene>
<dbReference type="SUPFAM" id="SSF51735">
    <property type="entry name" value="NAD(P)-binding Rossmann-fold domains"/>
    <property type="match status" value="1"/>
</dbReference>
<evidence type="ECO:0000259" key="1">
    <source>
        <dbReference type="Pfam" id="PF13460"/>
    </source>
</evidence>
<comment type="caution">
    <text evidence="2">The sequence shown here is derived from an EMBL/GenBank/DDBJ whole genome shotgun (WGS) entry which is preliminary data.</text>
</comment>
<dbReference type="InterPro" id="IPR036291">
    <property type="entry name" value="NAD(P)-bd_dom_sf"/>
</dbReference>
<accession>A0A8B5XZS0</accession>
<proteinExistence type="predicted"/>
<organism evidence="2 3">
    <name type="scientific">Peribacillus simplex</name>
    <dbReference type="NCBI Taxonomy" id="1478"/>
    <lineage>
        <taxon>Bacteria</taxon>
        <taxon>Bacillati</taxon>
        <taxon>Bacillota</taxon>
        <taxon>Bacilli</taxon>
        <taxon>Bacillales</taxon>
        <taxon>Bacillaceae</taxon>
        <taxon>Peribacillus</taxon>
    </lineage>
</organism>
<evidence type="ECO:0000313" key="2">
    <source>
        <dbReference type="EMBL" id="TVX81188.1"/>
    </source>
</evidence>
<dbReference type="Proteomes" id="UP000317770">
    <property type="component" value="Unassembled WGS sequence"/>
</dbReference>
<dbReference type="Gene3D" id="3.40.50.720">
    <property type="entry name" value="NAD(P)-binding Rossmann-like Domain"/>
    <property type="match status" value="1"/>
</dbReference>
<evidence type="ECO:0000313" key="3">
    <source>
        <dbReference type="Proteomes" id="UP000317770"/>
    </source>
</evidence>
<dbReference type="InterPro" id="IPR016040">
    <property type="entry name" value="NAD(P)-bd_dom"/>
</dbReference>
<sequence length="59" mass="6263">MWLEKSGLNYTNISPGGLTNEPGTGKVKVAVDLAYGQISPEDVASVIISALENDRTNEV</sequence>